<dbReference type="Proteomes" id="UP001359559">
    <property type="component" value="Unassembled WGS sequence"/>
</dbReference>
<evidence type="ECO:0000313" key="1">
    <source>
        <dbReference type="EMBL" id="KAK7264427.1"/>
    </source>
</evidence>
<protein>
    <submittedName>
        <fullName evidence="1">Uncharacterized protein</fullName>
    </submittedName>
</protein>
<gene>
    <name evidence="1" type="ORF">RJT34_32036</name>
</gene>
<keyword evidence="2" id="KW-1185">Reference proteome</keyword>
<comment type="caution">
    <text evidence="1">The sequence shown here is derived from an EMBL/GenBank/DDBJ whole genome shotgun (WGS) entry which is preliminary data.</text>
</comment>
<evidence type="ECO:0000313" key="2">
    <source>
        <dbReference type="Proteomes" id="UP001359559"/>
    </source>
</evidence>
<dbReference type="AlphaFoldDB" id="A0AAN9I3D3"/>
<organism evidence="1 2">
    <name type="scientific">Clitoria ternatea</name>
    <name type="common">Butterfly pea</name>
    <dbReference type="NCBI Taxonomy" id="43366"/>
    <lineage>
        <taxon>Eukaryota</taxon>
        <taxon>Viridiplantae</taxon>
        <taxon>Streptophyta</taxon>
        <taxon>Embryophyta</taxon>
        <taxon>Tracheophyta</taxon>
        <taxon>Spermatophyta</taxon>
        <taxon>Magnoliopsida</taxon>
        <taxon>eudicotyledons</taxon>
        <taxon>Gunneridae</taxon>
        <taxon>Pentapetalae</taxon>
        <taxon>rosids</taxon>
        <taxon>fabids</taxon>
        <taxon>Fabales</taxon>
        <taxon>Fabaceae</taxon>
        <taxon>Papilionoideae</taxon>
        <taxon>50 kb inversion clade</taxon>
        <taxon>NPAAA clade</taxon>
        <taxon>indigoferoid/millettioid clade</taxon>
        <taxon>Phaseoleae</taxon>
        <taxon>Clitoria</taxon>
    </lineage>
</organism>
<dbReference type="EMBL" id="JAYKXN010000008">
    <property type="protein sequence ID" value="KAK7264427.1"/>
    <property type="molecule type" value="Genomic_DNA"/>
</dbReference>
<name>A0AAN9I3D3_CLITE</name>
<accession>A0AAN9I3D3</accession>
<sequence>MKFPIYSNDLKCARFICVHELHQHVMICHRRSTSLLSLNQFSIYKTGIIRACMGSAASSGDETPRGGGGSTI</sequence>
<proteinExistence type="predicted"/>
<reference evidence="1 2" key="1">
    <citation type="submission" date="2024-01" db="EMBL/GenBank/DDBJ databases">
        <title>The genomes of 5 underutilized Papilionoideae crops provide insights into root nodulation and disease resistance.</title>
        <authorList>
            <person name="Yuan L."/>
        </authorList>
    </citation>
    <scope>NUCLEOTIDE SEQUENCE [LARGE SCALE GENOMIC DNA]</scope>
    <source>
        <strain evidence="1">LY-2023</strain>
        <tissue evidence="1">Leaf</tissue>
    </source>
</reference>